<sequence>MSKAVKLNKNRFYTTKYFGVAVVIAGCLTYSSGVKAQEININLTPDSINSEIKGNFDESIDQVTSVSQLRDVQPTDWAFQALQSLVERYGCIAGYPDRTYRGNRAMTRYEFAAGLNSCLDRIQELIAALPQGVSKEDLDRLRRLQEEFAVELTTLRGRIDALEARVTEVEANQFSTTTKLRGLAAFNVTGAFADGNVKVETSNVDAALEIRPAGRNSFTNAPIVQTAKDPQVTFSNLVWLTLETSFSGKDLLVTQLAAGNGNSPGNAYVSAGLYNSFGVPFLDQTAGQNVGLNEVIIRELFYTFPIGNNFRVVFGPRINWYRYFDNNLFNFFLTGTTSFNSGGSTMLNTIDRGSGVVALWDISKNVKFRAAYLGESDEFLPSEFGFNTAANPGKGLFGATSTTTAELQISPSDRFNLRLIYNYSKIDPNVPIFDQNGKLTGIGIGSATGEPISGVIDDGFGGSVHYGIAHTFAANFDWLITRNFGIFGRYAYGTTEVNPKNPVLSDGNVNAQSFQVGIGFPDLGKKGALAVISYLVPFDVLEGRRFLASGSGNGGTQYEIEASYFLPITNNISLIPAFYIIGNPNNFDDNPNVYVWNLRTQFVF</sequence>
<dbReference type="PROSITE" id="PS51257">
    <property type="entry name" value="PROKAR_LIPOPROTEIN"/>
    <property type="match status" value="1"/>
</dbReference>
<dbReference type="RefSeq" id="WP_413258674.1">
    <property type="nucleotide sequence ID" value="NZ_JBHFNS010000070.1"/>
</dbReference>
<dbReference type="InterPro" id="IPR038673">
    <property type="entry name" value="OprB_sf"/>
</dbReference>
<dbReference type="Pfam" id="PF00395">
    <property type="entry name" value="SLH"/>
    <property type="match status" value="1"/>
</dbReference>
<dbReference type="PANTHER" id="PTHR43308:SF1">
    <property type="entry name" value="OUTER MEMBRANE PROTEIN ALPHA"/>
    <property type="match status" value="1"/>
</dbReference>
<dbReference type="Proteomes" id="UP001576776">
    <property type="component" value="Unassembled WGS sequence"/>
</dbReference>
<reference evidence="4 5" key="1">
    <citation type="submission" date="2024-09" db="EMBL/GenBank/DDBJ databases">
        <title>Floridaenema gen nov. (Aerosakkonemataceae, Aerosakkonematales ord. nov., Cyanobacteria) from benthic tropical and subtropical fresh waters, with the description of four new species.</title>
        <authorList>
            <person name="Moretto J.A."/>
            <person name="Berthold D.E."/>
            <person name="Lefler F.W."/>
            <person name="Huang I.-S."/>
            <person name="Laughinghouse H. IV."/>
        </authorList>
    </citation>
    <scope>NUCLEOTIDE SEQUENCE [LARGE SCALE GENOMIC DNA]</scope>
    <source>
        <strain evidence="4 5">BLCC-F154</strain>
    </source>
</reference>
<dbReference type="EMBL" id="JBHFNS010000070">
    <property type="protein sequence ID" value="MFB2937183.1"/>
    <property type="molecule type" value="Genomic_DNA"/>
</dbReference>
<gene>
    <name evidence="4" type="ORF">ACE1B6_18205</name>
</gene>
<dbReference type="Gene3D" id="2.40.160.180">
    <property type="entry name" value="Carbohydrate-selective porin OprB"/>
    <property type="match status" value="1"/>
</dbReference>
<evidence type="ECO:0000313" key="5">
    <source>
        <dbReference type="Proteomes" id="UP001576776"/>
    </source>
</evidence>
<evidence type="ECO:0000259" key="3">
    <source>
        <dbReference type="PROSITE" id="PS51272"/>
    </source>
</evidence>
<evidence type="ECO:0000256" key="1">
    <source>
        <dbReference type="ARBA" id="ARBA00008769"/>
    </source>
</evidence>
<feature type="domain" description="SLH" evidence="3">
    <location>
        <begin position="65"/>
        <end position="129"/>
    </location>
</feature>
<dbReference type="InterPro" id="IPR001119">
    <property type="entry name" value="SLH_dom"/>
</dbReference>
<dbReference type="Pfam" id="PF04966">
    <property type="entry name" value="OprB"/>
    <property type="match status" value="1"/>
</dbReference>
<evidence type="ECO:0000313" key="4">
    <source>
        <dbReference type="EMBL" id="MFB2937183.1"/>
    </source>
</evidence>
<protein>
    <submittedName>
        <fullName evidence="4">Iron uptake porin</fullName>
    </submittedName>
</protein>
<dbReference type="InterPro" id="IPR047684">
    <property type="entry name" value="Por_som-like"/>
</dbReference>
<keyword evidence="5" id="KW-1185">Reference proteome</keyword>
<name>A0ABV4YGC7_9CYAN</name>
<dbReference type="PANTHER" id="PTHR43308">
    <property type="entry name" value="OUTER MEMBRANE PROTEIN ALPHA-RELATED"/>
    <property type="match status" value="1"/>
</dbReference>
<dbReference type="InterPro" id="IPR007049">
    <property type="entry name" value="Carb-sel_porin_OprB"/>
</dbReference>
<dbReference type="PROSITE" id="PS51272">
    <property type="entry name" value="SLH"/>
    <property type="match status" value="1"/>
</dbReference>
<evidence type="ECO:0000256" key="2">
    <source>
        <dbReference type="RuleBase" id="RU363072"/>
    </source>
</evidence>
<proteinExistence type="inferred from homology"/>
<dbReference type="NCBIfam" id="NF033921">
    <property type="entry name" value="por_somb"/>
    <property type="match status" value="1"/>
</dbReference>
<dbReference type="InterPro" id="IPR051465">
    <property type="entry name" value="Cell_Envelope_Struct_Comp"/>
</dbReference>
<comment type="similarity">
    <text evidence="1 2">Belongs to the OprB family.</text>
</comment>
<organism evidence="4 5">
    <name type="scientific">Floridaenema fluviatile BLCC-F154</name>
    <dbReference type="NCBI Taxonomy" id="3153640"/>
    <lineage>
        <taxon>Bacteria</taxon>
        <taxon>Bacillati</taxon>
        <taxon>Cyanobacteriota</taxon>
        <taxon>Cyanophyceae</taxon>
        <taxon>Oscillatoriophycideae</taxon>
        <taxon>Aerosakkonematales</taxon>
        <taxon>Aerosakkonemataceae</taxon>
        <taxon>Floridanema</taxon>
        <taxon>Floridanema fluviatile</taxon>
    </lineage>
</organism>
<comment type="caution">
    <text evidence="4">The sequence shown here is derived from an EMBL/GenBank/DDBJ whole genome shotgun (WGS) entry which is preliminary data.</text>
</comment>
<accession>A0ABV4YGC7</accession>